<evidence type="ECO:0008006" key="3">
    <source>
        <dbReference type="Google" id="ProtNLM"/>
    </source>
</evidence>
<dbReference type="Proteomes" id="UP001460888">
    <property type="component" value="Unassembled WGS sequence"/>
</dbReference>
<dbReference type="PROSITE" id="PS51257">
    <property type="entry name" value="PROKAR_LIPOPROTEIN"/>
    <property type="match status" value="1"/>
</dbReference>
<keyword evidence="2" id="KW-1185">Reference proteome</keyword>
<organism evidence="1 2">
    <name type="scientific">Salinisphaera dokdonensis CL-ES53</name>
    <dbReference type="NCBI Taxonomy" id="1304272"/>
    <lineage>
        <taxon>Bacteria</taxon>
        <taxon>Pseudomonadati</taxon>
        <taxon>Pseudomonadota</taxon>
        <taxon>Gammaproteobacteria</taxon>
        <taxon>Salinisphaerales</taxon>
        <taxon>Salinisphaeraceae</taxon>
        <taxon>Salinisphaera</taxon>
    </lineage>
</organism>
<accession>A0ABV2AXH6</accession>
<proteinExistence type="predicted"/>
<dbReference type="EMBL" id="APND01000001">
    <property type="protein sequence ID" value="MES1928357.1"/>
    <property type="molecule type" value="Genomic_DNA"/>
</dbReference>
<name>A0ABV2AXH6_9GAMM</name>
<comment type="caution">
    <text evidence="1">The sequence shown here is derived from an EMBL/GenBank/DDBJ whole genome shotgun (WGS) entry which is preliminary data.</text>
</comment>
<sequence>MRALAVVALLGLAGCASLRTPETPRRPAADVRAELIALMPASVADRAGWAADIETAFAAQNIEASSANLCATLAVIEQESTYRADPAVPGLSRIAREEIERRASAAHIPGFLLDKALSLRSSNGQTYDTRLDAVRTERELSDLFEDFIRKVPLGGSLFGGLNPVHTGGPMQVAIDFAEDHAEDYPYDDATSVRDEVFSRRGGLYFGIGHLLGYEVDYPSPLYRFADFNAGWYASRNAAFQRAVNQLAGTDLALDGDLIAYGAFSISQTERATKSLAGQLDMGEGPIRRDLTEGSTPDFPDTTLYRRLYALADEQAGERVARAILPGIKLESPKITRDLTTAWFAERVQSRWEDCMSRAGPR</sequence>
<gene>
    <name evidence="1" type="ORF">SADO_03840</name>
</gene>
<evidence type="ECO:0000313" key="1">
    <source>
        <dbReference type="EMBL" id="MES1928357.1"/>
    </source>
</evidence>
<protein>
    <recommendedName>
        <fullName evidence="3">DUF1615 domain-containing protein</fullName>
    </recommendedName>
</protein>
<reference evidence="1 2" key="1">
    <citation type="submission" date="2013-03" db="EMBL/GenBank/DDBJ databases">
        <title>Salinisphaera dokdonensis CL-ES53 Genome Sequencing.</title>
        <authorList>
            <person name="Li C."/>
            <person name="Lai Q."/>
            <person name="Shao Z."/>
        </authorList>
    </citation>
    <scope>NUCLEOTIDE SEQUENCE [LARGE SCALE GENOMIC DNA]</scope>
    <source>
        <strain evidence="1 2">CL-ES53</strain>
    </source>
</reference>
<dbReference type="InterPro" id="IPR011673">
    <property type="entry name" value="DUF1615"/>
</dbReference>
<evidence type="ECO:0000313" key="2">
    <source>
        <dbReference type="Proteomes" id="UP001460888"/>
    </source>
</evidence>
<dbReference type="Pfam" id="PF07759">
    <property type="entry name" value="DUF1615"/>
    <property type="match status" value="1"/>
</dbReference>